<feature type="region of interest" description="Disordered" evidence="1">
    <location>
        <begin position="94"/>
        <end position="120"/>
    </location>
</feature>
<evidence type="ECO:0000256" key="2">
    <source>
        <dbReference type="SAM" id="Phobius"/>
    </source>
</evidence>
<feature type="transmembrane region" description="Helical" evidence="2">
    <location>
        <begin position="614"/>
        <end position="639"/>
    </location>
</feature>
<reference evidence="3" key="2">
    <citation type="journal article" date="2021" name="Viruses">
        <title>Illuminating the Plant Rhabdovirus Landscape through Metatranscriptomics Data.</title>
        <authorList>
            <person name="Bejerman N."/>
            <person name="Dietzgen R.G."/>
            <person name="Debat H."/>
        </authorList>
    </citation>
    <scope>NUCLEOTIDE SEQUENCE</scope>
</reference>
<reference evidence="3" key="1">
    <citation type="journal article" date="2021" name="J. Anim. Genet.">
        <title>Illuminating the plant rhabdovirus landscape through metatranscriptomics data.</title>
        <authorList>
            <person name="Bejerman N."/>
            <person name="Dietzgen R.G."/>
            <person name="Debat H."/>
        </authorList>
    </citation>
    <scope>NUCLEOTIDE SEQUENCE</scope>
</reference>
<feature type="compositionally biased region" description="Polar residues" evidence="1">
    <location>
        <begin position="23"/>
        <end position="34"/>
    </location>
</feature>
<keyword evidence="2" id="KW-0812">Transmembrane</keyword>
<organism evidence="3">
    <name type="scientific">Viola verecunda virus 1</name>
    <dbReference type="NCBI Taxonomy" id="2793744"/>
    <lineage>
        <taxon>Viruses</taxon>
        <taxon>Riboviria</taxon>
        <taxon>Orthornavirae</taxon>
        <taxon>Negarnaviricota</taxon>
        <taxon>Haploviricotina</taxon>
        <taxon>Monjiviricetes</taxon>
        <taxon>Mononegavirales</taxon>
        <taxon>Rhabdoviridae</taxon>
    </lineage>
</organism>
<feature type="compositionally biased region" description="Basic and acidic residues" evidence="1">
    <location>
        <begin position="40"/>
        <end position="54"/>
    </location>
</feature>
<name>A0A8D9UIX4_9RHAB</name>
<accession>A0A8D9UIX4</accession>
<evidence type="ECO:0000256" key="1">
    <source>
        <dbReference type="SAM" id="MobiDB-lite"/>
    </source>
</evidence>
<evidence type="ECO:0000313" key="3">
    <source>
        <dbReference type="EMBL" id="DAF42397.1"/>
    </source>
</evidence>
<keyword evidence="2" id="KW-1133">Transmembrane helix</keyword>
<keyword evidence="2" id="KW-0472">Membrane</keyword>
<proteinExistence type="predicted"/>
<dbReference type="EMBL" id="BK014331">
    <property type="protein sequence ID" value="DAF42397.1"/>
    <property type="molecule type" value="Viral_cRNA"/>
</dbReference>
<protein>
    <submittedName>
        <fullName evidence="3">G</fullName>
    </submittedName>
</protein>
<feature type="region of interest" description="Disordered" evidence="1">
    <location>
        <begin position="1"/>
        <end position="54"/>
    </location>
</feature>
<sequence>MLISAGTQDPPPSAPTDERSTDTPKSSAPKQTPEQAPADPDVRPERELKDEKMTEMANQLMGIIYHDKPARLLEKPPKGAEANAIINPRNKDTLRKATSPSTIRPVGAVNQGSTKEKEDTEYRESYMPLYACDDVSSAIINLEPLYRGCIRECQMKDPVKVTHVRPVSPKPFEAKLEVIWMSSTQMFDSCHVDILGGEHRTKSAIEYPLSDKEINDILEEVSGHLILNQDMIHGKYPSADCSYWHDTKTESVMTRIRKSHYDMYYAPEIDEYYIHIPSEQVNVLYWDKEYTGYTGTYRWEYKPLPRPCLLKEGGSFLTCLGSAHDGDKLQCVSEGLMFESPYITAFDNGCSCWIHKDARGNQFQLGGEKTMAYGDAIRDKNPNVQSLSEAMTHLEEIMCLAGCGELTWMSVSNNTDVIVDTPVGIWKRASVSGNKAIQCSSMSTGKITLLTPICTMMGIVGIQHIGSASTTYYWDLNKLYASTTAPACLSETMADIAPLMRHQDNGTLTLDTFVGRVELNTRTGESRFLYYNENMKIDKKRWFPNVALEQTPTDDKTDELEIAIMQQMRNLSAEYQASCREAKGPVILQTVGGAVWMLEQDVGTIWDGITHWFWLWKVGALILICWISLYVIVLVLGLVRTLCMIKTVAHVPVNYSRARRH</sequence>